<dbReference type="PANTHER" id="PTHR11271">
    <property type="entry name" value="GUANINE DEAMINASE"/>
    <property type="match status" value="1"/>
</dbReference>
<keyword evidence="8" id="KW-1185">Reference proteome</keyword>
<dbReference type="GO" id="GO:0008270">
    <property type="term" value="F:zinc ion binding"/>
    <property type="evidence" value="ECO:0007669"/>
    <property type="project" value="TreeGrafter"/>
</dbReference>
<sequence length="655" mass="71836">MEPNHQFTFRLPRRIFVGSIVTPQSLTKLRYIKRGIIGVGTAGVIRFVEDLEEIEAKLEKSGKTSHISQHLDEDRSATPVNVPRHKPDHSSHESESALITSDEMTLPPPALGDGYTPEENKKEQEAIEYIAQKHGWKLQDCETVLLGSNSFLSPGFVDTHVHAPQVPNLGRGQQYELLDWLENITFPRERKFEDPLYARKTYESVVQRMLDCGTTCAAIYATLHEEATMILAQICNDKGMRAFVGKCQMDRNAPVEYKEKTSSASMESTKRFINFCRSMPPYGMPKSPETDPINSSGSVEMDQSIARLSATMNGILQGEDVQVRSPEALRPNGPASNADSSSMSGRSDSSTRATSIALRSVASSVQSHGHSSRTSVTTSGAGTPKRMENANALVQPILTPRFAIACSDALLASISALMSRDPSLRVQTHLSENPGEIAFTKELFPFCETYTDVYDHFSLLTPRTILAHAIHLDEQEMKLIAERKCGISHCPTSNLNLRSGASRLGELLNRGIKVGLGTDMSGGFGMSMLSAIRDASVVAKVIQFTPSSTEKPKFEQTKDQHDFCKGPMPLATLFYLATLGGAEVCNIAHRVGSLDVGKEFDAILFNCDNTNPNLYIEDDDGLEEKLEKVLFCGDDRNIASVFVRGRVVGGSAPIA</sequence>
<feature type="domain" description="Amidohydrolase-related" evidence="6">
    <location>
        <begin position="151"/>
        <end position="272"/>
    </location>
</feature>
<feature type="compositionally biased region" description="Polar residues" evidence="5">
    <location>
        <begin position="361"/>
        <end position="381"/>
    </location>
</feature>
<dbReference type="EMBL" id="KZ819602">
    <property type="protein sequence ID" value="PWN36547.1"/>
    <property type="molecule type" value="Genomic_DNA"/>
</dbReference>
<dbReference type="AlphaFoldDB" id="A0A316VFZ0"/>
<comment type="cofactor">
    <cofactor evidence="1">
        <name>Zn(2+)</name>
        <dbReference type="ChEBI" id="CHEBI:29105"/>
    </cofactor>
</comment>
<dbReference type="InterPro" id="IPR006680">
    <property type="entry name" value="Amidohydro-rel"/>
</dbReference>
<dbReference type="SUPFAM" id="SSF51338">
    <property type="entry name" value="Composite domain of metallo-dependent hydrolases"/>
    <property type="match status" value="1"/>
</dbReference>
<accession>A0A316VFZ0</accession>
<keyword evidence="4" id="KW-0862">Zinc</keyword>
<dbReference type="SUPFAM" id="SSF51556">
    <property type="entry name" value="Metallo-dependent hydrolases"/>
    <property type="match status" value="2"/>
</dbReference>
<evidence type="ECO:0000259" key="6">
    <source>
        <dbReference type="Pfam" id="PF01979"/>
    </source>
</evidence>
<evidence type="ECO:0000256" key="2">
    <source>
        <dbReference type="ARBA" id="ARBA00022723"/>
    </source>
</evidence>
<evidence type="ECO:0000313" key="8">
    <source>
        <dbReference type="Proteomes" id="UP000245771"/>
    </source>
</evidence>
<dbReference type="GO" id="GO:0046098">
    <property type="term" value="P:guanine metabolic process"/>
    <property type="evidence" value="ECO:0007669"/>
    <property type="project" value="TreeGrafter"/>
</dbReference>
<dbReference type="Proteomes" id="UP000245771">
    <property type="component" value="Unassembled WGS sequence"/>
</dbReference>
<dbReference type="InParanoid" id="A0A316VFZ0"/>
<feature type="compositionally biased region" description="Low complexity" evidence="5">
    <location>
        <begin position="336"/>
        <end position="350"/>
    </location>
</feature>
<dbReference type="InterPro" id="IPR011059">
    <property type="entry name" value="Metal-dep_hydrolase_composite"/>
</dbReference>
<name>A0A316VFZ0_9BASI</name>
<dbReference type="Pfam" id="PF01979">
    <property type="entry name" value="Amidohydro_1"/>
    <property type="match status" value="2"/>
</dbReference>
<keyword evidence="3" id="KW-0378">Hydrolase</keyword>
<gene>
    <name evidence="7" type="ORF">FA14DRAFT_117778</name>
</gene>
<dbReference type="GO" id="GO:0005829">
    <property type="term" value="C:cytosol"/>
    <property type="evidence" value="ECO:0007669"/>
    <property type="project" value="TreeGrafter"/>
</dbReference>
<organism evidence="7 8">
    <name type="scientific">Meira miltonrushii</name>
    <dbReference type="NCBI Taxonomy" id="1280837"/>
    <lineage>
        <taxon>Eukaryota</taxon>
        <taxon>Fungi</taxon>
        <taxon>Dikarya</taxon>
        <taxon>Basidiomycota</taxon>
        <taxon>Ustilaginomycotina</taxon>
        <taxon>Exobasidiomycetes</taxon>
        <taxon>Exobasidiales</taxon>
        <taxon>Brachybasidiaceae</taxon>
        <taxon>Meira</taxon>
    </lineage>
</organism>
<feature type="region of interest" description="Disordered" evidence="5">
    <location>
        <begin position="324"/>
        <end position="384"/>
    </location>
</feature>
<evidence type="ECO:0000256" key="1">
    <source>
        <dbReference type="ARBA" id="ARBA00001947"/>
    </source>
</evidence>
<evidence type="ECO:0000256" key="3">
    <source>
        <dbReference type="ARBA" id="ARBA00022801"/>
    </source>
</evidence>
<reference evidence="7 8" key="1">
    <citation type="journal article" date="2018" name="Mol. Biol. Evol.">
        <title>Broad Genomic Sampling Reveals a Smut Pathogenic Ancestry of the Fungal Clade Ustilaginomycotina.</title>
        <authorList>
            <person name="Kijpornyongpan T."/>
            <person name="Mondo S.J."/>
            <person name="Barry K."/>
            <person name="Sandor L."/>
            <person name="Lee J."/>
            <person name="Lipzen A."/>
            <person name="Pangilinan J."/>
            <person name="LaButti K."/>
            <person name="Hainaut M."/>
            <person name="Henrissat B."/>
            <person name="Grigoriev I.V."/>
            <person name="Spatafora J.W."/>
            <person name="Aime M.C."/>
        </authorList>
    </citation>
    <scope>NUCLEOTIDE SEQUENCE [LARGE SCALE GENOMIC DNA]</scope>
    <source>
        <strain evidence="7 8">MCA 3882</strain>
    </source>
</reference>
<feature type="domain" description="Amidohydrolase-related" evidence="6">
    <location>
        <begin position="388"/>
        <end position="648"/>
    </location>
</feature>
<dbReference type="FunCoup" id="A0A316VFZ0">
    <property type="interactions" value="244"/>
</dbReference>
<dbReference type="Gene3D" id="3.20.20.140">
    <property type="entry name" value="Metal-dependent hydrolases"/>
    <property type="match status" value="2"/>
</dbReference>
<dbReference type="OrthoDB" id="194468at2759"/>
<protein>
    <recommendedName>
        <fullName evidence="6">Amidohydrolase-related domain-containing protein</fullName>
    </recommendedName>
</protein>
<evidence type="ECO:0000256" key="5">
    <source>
        <dbReference type="SAM" id="MobiDB-lite"/>
    </source>
</evidence>
<evidence type="ECO:0000313" key="7">
    <source>
        <dbReference type="EMBL" id="PWN36547.1"/>
    </source>
</evidence>
<evidence type="ECO:0000256" key="4">
    <source>
        <dbReference type="ARBA" id="ARBA00022833"/>
    </source>
</evidence>
<dbReference type="InterPro" id="IPR032466">
    <property type="entry name" value="Metal_Hydrolase"/>
</dbReference>
<dbReference type="PANTHER" id="PTHR11271:SF6">
    <property type="entry name" value="GUANINE DEAMINASE"/>
    <property type="match status" value="1"/>
</dbReference>
<feature type="region of interest" description="Disordered" evidence="5">
    <location>
        <begin position="59"/>
        <end position="117"/>
    </location>
</feature>
<dbReference type="InterPro" id="IPR051607">
    <property type="entry name" value="Metallo-dep_hydrolases"/>
</dbReference>
<dbReference type="STRING" id="1280837.A0A316VFZ0"/>
<dbReference type="GO" id="GO:0008892">
    <property type="term" value="F:guanine deaminase activity"/>
    <property type="evidence" value="ECO:0007669"/>
    <property type="project" value="TreeGrafter"/>
</dbReference>
<dbReference type="GeneID" id="37018032"/>
<dbReference type="RefSeq" id="XP_025356849.1">
    <property type="nucleotide sequence ID" value="XM_025496251.1"/>
</dbReference>
<keyword evidence="2" id="KW-0479">Metal-binding</keyword>
<proteinExistence type="predicted"/>
<dbReference type="Gene3D" id="2.30.40.10">
    <property type="entry name" value="Urease, subunit C, domain 1"/>
    <property type="match status" value="2"/>
</dbReference>